<protein>
    <submittedName>
        <fullName evidence="1">Uncharacterized protein</fullName>
    </submittedName>
</protein>
<evidence type="ECO:0000313" key="1">
    <source>
        <dbReference type="EMBL" id="WMV07928.1"/>
    </source>
</evidence>
<organism evidence="1 2">
    <name type="scientific">Solanum verrucosum</name>
    <dbReference type="NCBI Taxonomy" id="315347"/>
    <lineage>
        <taxon>Eukaryota</taxon>
        <taxon>Viridiplantae</taxon>
        <taxon>Streptophyta</taxon>
        <taxon>Embryophyta</taxon>
        <taxon>Tracheophyta</taxon>
        <taxon>Spermatophyta</taxon>
        <taxon>Magnoliopsida</taxon>
        <taxon>eudicotyledons</taxon>
        <taxon>Gunneridae</taxon>
        <taxon>Pentapetalae</taxon>
        <taxon>asterids</taxon>
        <taxon>lamiids</taxon>
        <taxon>Solanales</taxon>
        <taxon>Solanaceae</taxon>
        <taxon>Solanoideae</taxon>
        <taxon>Solaneae</taxon>
        <taxon>Solanum</taxon>
    </lineage>
</organism>
<accession>A0AAF0T8B6</accession>
<reference evidence="1" key="1">
    <citation type="submission" date="2023-08" db="EMBL/GenBank/DDBJ databases">
        <title>A de novo genome assembly of Solanum verrucosum Schlechtendal, a Mexican diploid species geographically isolated from the other diploid A-genome species in potato relatives.</title>
        <authorList>
            <person name="Hosaka K."/>
        </authorList>
    </citation>
    <scope>NUCLEOTIDE SEQUENCE</scope>
    <source>
        <tissue evidence="1">Young leaves</tissue>
    </source>
</reference>
<dbReference type="EMBL" id="CP133612">
    <property type="protein sequence ID" value="WMV07928.1"/>
    <property type="molecule type" value="Genomic_DNA"/>
</dbReference>
<keyword evidence="2" id="KW-1185">Reference proteome</keyword>
<evidence type="ECO:0000313" key="2">
    <source>
        <dbReference type="Proteomes" id="UP001234989"/>
    </source>
</evidence>
<gene>
    <name evidence="1" type="ORF">MTR67_001313</name>
</gene>
<sequence length="15" mass="1617">MVLEFSSCPGCMLEA</sequence>
<proteinExistence type="predicted"/>
<name>A0AAF0T8B6_SOLVR</name>
<dbReference type="Proteomes" id="UP001234989">
    <property type="component" value="Chromosome 1"/>
</dbReference>